<feature type="compositionally biased region" description="Basic and acidic residues" evidence="1">
    <location>
        <begin position="79"/>
        <end position="89"/>
    </location>
</feature>
<feature type="compositionally biased region" description="Polar residues" evidence="1">
    <location>
        <begin position="431"/>
        <end position="441"/>
    </location>
</feature>
<feature type="compositionally biased region" description="Low complexity" evidence="1">
    <location>
        <begin position="92"/>
        <end position="101"/>
    </location>
</feature>
<feature type="compositionally biased region" description="Polar residues" evidence="1">
    <location>
        <begin position="523"/>
        <end position="559"/>
    </location>
</feature>
<feature type="region of interest" description="Disordered" evidence="1">
    <location>
        <begin position="420"/>
        <end position="457"/>
    </location>
</feature>
<sequence>MSVIEYYNPGFGGSRQMDAVNGSSTLLAVAPSHRWSPSVDSQTTHSLSRSKSDMDMSTLPRTRSISHSSYIISTSRSETFPHSKEEKQGGMKSLISKSSKLLSKRRISKRLKSMDLQNNDSSLYLHKQSRSGKEQADGLDFQCRPLISEPYNFRHLTHGGPAQAKALQTTDGNQLITEFSVIRASQAPKSELKGIKADDIVPQRSNAYSPPESRSPSPPSCYNNVLRSTKSVDCFTRMASHSFSSPYPPISPPRRSSQQSQAGLGLHILESKTFNDTGSSSPTYGSSQDLLAPTQEIAQAVTTPDNSAQLFMTHQRTASSVALADVPEEEESMTKSVHRGLKVRDLRHAKSFPARIVSYENNELPQLINLPSFREDIPIDNTEGGLSSQVSQSDWEDDIDYCYEHAMEAASFAWGDDDIWNPENRSDDNHSSQNTSPYFQTSFSSGNSGSATSSSISVPEIITPSDAAANRDSFGTSHSLLFPTSSTSLASDQSDRTACNEPLQLESVEVGCIKPKVLTRTPTMVTESSPRNSGSLTSEWSSQESLPTRTTSIAASLQSWEHKHSRSGSNLHDMLPHGMAQRSKSTAASFHRSKSSESVIPKPLNLTPPQLPAVARLRSNSEAAGKFLDLSMIGAPSSGATYRSRAGSVASIRPRTSYNLFPTTSMVVPPR</sequence>
<organism evidence="3 4">
    <name type="scientific">Gomphillus americanus</name>
    <dbReference type="NCBI Taxonomy" id="1940652"/>
    <lineage>
        <taxon>Eukaryota</taxon>
        <taxon>Fungi</taxon>
        <taxon>Dikarya</taxon>
        <taxon>Ascomycota</taxon>
        <taxon>Pezizomycotina</taxon>
        <taxon>Lecanoromycetes</taxon>
        <taxon>OSLEUM clade</taxon>
        <taxon>Ostropomycetidae</taxon>
        <taxon>Ostropales</taxon>
        <taxon>Graphidaceae</taxon>
        <taxon>Gomphilloideae</taxon>
        <taxon>Gomphillus</taxon>
    </lineage>
</organism>
<proteinExistence type="predicted"/>
<dbReference type="Proteomes" id="UP000664169">
    <property type="component" value="Unassembled WGS sequence"/>
</dbReference>
<feature type="domain" description="CRIB" evidence="2">
    <location>
        <begin position="147"/>
        <end position="160"/>
    </location>
</feature>
<evidence type="ECO:0000313" key="4">
    <source>
        <dbReference type="Proteomes" id="UP000664169"/>
    </source>
</evidence>
<comment type="caution">
    <text evidence="3">The sequence shown here is derived from an EMBL/GenBank/DDBJ whole genome shotgun (WGS) entry which is preliminary data.</text>
</comment>
<keyword evidence="4" id="KW-1185">Reference proteome</keyword>
<dbReference type="OrthoDB" id="24581at2759"/>
<dbReference type="InterPro" id="IPR000095">
    <property type="entry name" value="CRIB_dom"/>
</dbReference>
<dbReference type="EMBL" id="CAJPDQ010000007">
    <property type="protein sequence ID" value="CAF9912203.1"/>
    <property type="molecule type" value="Genomic_DNA"/>
</dbReference>
<reference evidence="3" key="1">
    <citation type="submission" date="2021-03" db="EMBL/GenBank/DDBJ databases">
        <authorList>
            <person name="Tagirdzhanova G."/>
        </authorList>
    </citation>
    <scope>NUCLEOTIDE SEQUENCE</scope>
</reference>
<name>A0A8H3IBF9_9LECA</name>
<feature type="compositionally biased region" description="Polar residues" evidence="1">
    <location>
        <begin position="38"/>
        <end position="49"/>
    </location>
</feature>
<evidence type="ECO:0000313" key="3">
    <source>
        <dbReference type="EMBL" id="CAF9912203.1"/>
    </source>
</evidence>
<evidence type="ECO:0000256" key="1">
    <source>
        <dbReference type="SAM" id="MobiDB-lite"/>
    </source>
</evidence>
<dbReference type="AlphaFoldDB" id="A0A8H3IBF9"/>
<evidence type="ECO:0000259" key="2">
    <source>
        <dbReference type="PROSITE" id="PS50108"/>
    </source>
</evidence>
<feature type="compositionally biased region" description="Low complexity" evidence="1">
    <location>
        <begin position="442"/>
        <end position="457"/>
    </location>
</feature>
<dbReference type="PROSITE" id="PS50108">
    <property type="entry name" value="CRIB"/>
    <property type="match status" value="1"/>
</dbReference>
<feature type="region of interest" description="Disordered" evidence="1">
    <location>
        <begin position="193"/>
        <end position="222"/>
    </location>
</feature>
<feature type="region of interest" description="Disordered" evidence="1">
    <location>
        <begin position="523"/>
        <end position="589"/>
    </location>
</feature>
<accession>A0A8H3IBF9</accession>
<protein>
    <recommendedName>
        <fullName evidence="2">CRIB domain-containing protein</fullName>
    </recommendedName>
</protein>
<gene>
    <name evidence="3" type="ORF">GOMPHAMPRED_007588</name>
</gene>
<feature type="region of interest" description="Disordered" evidence="1">
    <location>
        <begin position="32"/>
        <end position="59"/>
    </location>
</feature>
<feature type="region of interest" description="Disordered" evidence="1">
    <location>
        <begin position="73"/>
        <end position="101"/>
    </location>
</feature>